<keyword evidence="1" id="KW-0732">Signal</keyword>
<dbReference type="InterPro" id="IPR000914">
    <property type="entry name" value="SBP_5_dom"/>
</dbReference>
<dbReference type="InterPro" id="IPR030678">
    <property type="entry name" value="Peptide/Ni-bd"/>
</dbReference>
<dbReference type="AlphaFoldDB" id="A0A6S7EVM0"/>
<dbReference type="EMBL" id="CADILH010000001">
    <property type="protein sequence ID" value="CAB3929375.1"/>
    <property type="molecule type" value="Genomic_DNA"/>
</dbReference>
<evidence type="ECO:0000313" key="3">
    <source>
        <dbReference type="EMBL" id="CAB3929375.1"/>
    </source>
</evidence>
<evidence type="ECO:0000313" key="4">
    <source>
        <dbReference type="Proteomes" id="UP000494183"/>
    </source>
</evidence>
<evidence type="ECO:0000256" key="1">
    <source>
        <dbReference type="SAM" id="SignalP"/>
    </source>
</evidence>
<gene>
    <name evidence="3" type="primary">sgrR</name>
    <name evidence="3" type="ORF">LMG6000_00427</name>
</gene>
<dbReference type="PIRSF" id="PIRSF002741">
    <property type="entry name" value="MppA"/>
    <property type="match status" value="1"/>
</dbReference>
<accession>A0A6S7EVM0</accession>
<dbReference type="Proteomes" id="UP000494183">
    <property type="component" value="Unassembled WGS sequence"/>
</dbReference>
<dbReference type="SUPFAM" id="SSF53850">
    <property type="entry name" value="Periplasmic binding protein-like II"/>
    <property type="match status" value="1"/>
</dbReference>
<feature type="chain" id="PRO_5028858165" evidence="1">
    <location>
        <begin position="31"/>
        <end position="507"/>
    </location>
</feature>
<proteinExistence type="predicted"/>
<feature type="domain" description="Solute-binding protein family 5" evidence="2">
    <location>
        <begin position="76"/>
        <end position="395"/>
    </location>
</feature>
<dbReference type="PANTHER" id="PTHR30290">
    <property type="entry name" value="PERIPLASMIC BINDING COMPONENT OF ABC TRANSPORTER"/>
    <property type="match status" value="1"/>
</dbReference>
<dbReference type="Gene3D" id="3.90.76.10">
    <property type="entry name" value="Dipeptide-binding Protein, Domain 1"/>
    <property type="match status" value="1"/>
</dbReference>
<dbReference type="GO" id="GO:1904680">
    <property type="term" value="F:peptide transmembrane transporter activity"/>
    <property type="evidence" value="ECO:0007669"/>
    <property type="project" value="TreeGrafter"/>
</dbReference>
<dbReference type="RefSeq" id="WP_175202077.1">
    <property type="nucleotide sequence ID" value="NZ_CADILH010000001.1"/>
</dbReference>
<keyword evidence="4" id="KW-1185">Reference proteome</keyword>
<protein>
    <submittedName>
        <fullName evidence="3">HTH-type transcriptional regulator SgrR</fullName>
    </submittedName>
</protein>
<dbReference type="Pfam" id="PF00496">
    <property type="entry name" value="SBP_bac_5"/>
    <property type="match status" value="1"/>
</dbReference>
<sequence length="507" mass="55119">MFTRHALARVVAAAWFAAAATAFTASAVHAAEPTTLKWAYNLPTRWDPVTSVTGYDIHLLSLTYSGLTRLNEQGEAKPALAESWAYNDAGTEVVFKLRPGLKFSDDTPLDAEAVRAHLQRARTQKNSSAKEVLESVADVVAVDPLTVRIVLNRPDYQLPLILAGRPGLITSATVAARDPASLDKKPVGAGPFKLTEVVTESHAYFVKDPNYWDAANIHIDKFELYVALDKTSIIPAIRSGVYDFAEINANQVDEAKRAGLVVEAKPSQEARAVFVNINEKPFDDARVVEAVRYGTNRQEYIDKITFGYAKATNQPFPPTDPTFSTDVNDLWPYDPDRARKLLADAGYPPGTLSVTIKGSAGTVLEILQKQLKAIGINATIQALPAGQSITEIIVRKQAQIAANIGTQGRESPVLGLLSAYGVTGNINLSAPFASDAFLKAIDQVRKTPIDSKDYLPALHLAVKEAVVSNPTNWLYSSPRIIAHSPRVTDVPSVPITFRWEGAKVKQP</sequence>
<dbReference type="InterPro" id="IPR039424">
    <property type="entry name" value="SBP_5"/>
</dbReference>
<dbReference type="GO" id="GO:0043190">
    <property type="term" value="C:ATP-binding cassette (ABC) transporter complex"/>
    <property type="evidence" value="ECO:0007669"/>
    <property type="project" value="InterPro"/>
</dbReference>
<name>A0A6S7EVM0_9BURK</name>
<dbReference type="GO" id="GO:0015833">
    <property type="term" value="P:peptide transport"/>
    <property type="evidence" value="ECO:0007669"/>
    <property type="project" value="TreeGrafter"/>
</dbReference>
<organism evidence="3 4">
    <name type="scientific">Achromobacter insolitus</name>
    <dbReference type="NCBI Taxonomy" id="217204"/>
    <lineage>
        <taxon>Bacteria</taxon>
        <taxon>Pseudomonadati</taxon>
        <taxon>Pseudomonadota</taxon>
        <taxon>Betaproteobacteria</taxon>
        <taxon>Burkholderiales</taxon>
        <taxon>Alcaligenaceae</taxon>
        <taxon>Achromobacter</taxon>
    </lineage>
</organism>
<feature type="signal peptide" evidence="1">
    <location>
        <begin position="1"/>
        <end position="30"/>
    </location>
</feature>
<dbReference type="Gene3D" id="3.40.190.10">
    <property type="entry name" value="Periplasmic binding protein-like II"/>
    <property type="match status" value="1"/>
</dbReference>
<dbReference type="GO" id="GO:0030288">
    <property type="term" value="C:outer membrane-bounded periplasmic space"/>
    <property type="evidence" value="ECO:0007669"/>
    <property type="project" value="UniProtKB-ARBA"/>
</dbReference>
<dbReference type="Gene3D" id="3.10.105.10">
    <property type="entry name" value="Dipeptide-binding Protein, Domain 3"/>
    <property type="match status" value="1"/>
</dbReference>
<reference evidence="3 4" key="1">
    <citation type="submission" date="2020-04" db="EMBL/GenBank/DDBJ databases">
        <authorList>
            <person name="De Canck E."/>
        </authorList>
    </citation>
    <scope>NUCLEOTIDE SEQUENCE [LARGE SCALE GENOMIC DNA]</scope>
    <source>
        <strain evidence="3 4">LMG 6000</strain>
    </source>
</reference>
<evidence type="ECO:0000259" key="2">
    <source>
        <dbReference type="Pfam" id="PF00496"/>
    </source>
</evidence>